<keyword evidence="3" id="KW-1185">Reference proteome</keyword>
<proteinExistence type="predicted"/>
<gene>
    <name evidence="2" type="ORF">FIBSPDRAFT_866364</name>
</gene>
<reference evidence="2 3" key="1">
    <citation type="journal article" date="2016" name="Mol. Biol. Evol.">
        <title>Comparative Genomics of Early-Diverging Mushroom-Forming Fungi Provides Insights into the Origins of Lignocellulose Decay Capabilities.</title>
        <authorList>
            <person name="Nagy L.G."/>
            <person name="Riley R."/>
            <person name="Tritt A."/>
            <person name="Adam C."/>
            <person name="Daum C."/>
            <person name="Floudas D."/>
            <person name="Sun H."/>
            <person name="Yadav J.S."/>
            <person name="Pangilinan J."/>
            <person name="Larsson K.H."/>
            <person name="Matsuura K."/>
            <person name="Barry K."/>
            <person name="Labutti K."/>
            <person name="Kuo R."/>
            <person name="Ohm R.A."/>
            <person name="Bhattacharya S.S."/>
            <person name="Shirouzu T."/>
            <person name="Yoshinaga Y."/>
            <person name="Martin F.M."/>
            <person name="Grigoriev I.V."/>
            <person name="Hibbett D.S."/>
        </authorList>
    </citation>
    <scope>NUCLEOTIDE SEQUENCE [LARGE SCALE GENOMIC DNA]</scope>
    <source>
        <strain evidence="2 3">CBS 109695</strain>
    </source>
</reference>
<dbReference type="OrthoDB" id="3313040at2759"/>
<feature type="compositionally biased region" description="Acidic residues" evidence="1">
    <location>
        <begin position="98"/>
        <end position="107"/>
    </location>
</feature>
<feature type="region of interest" description="Disordered" evidence="1">
    <location>
        <begin position="1"/>
        <end position="142"/>
    </location>
</feature>
<feature type="compositionally biased region" description="Basic and acidic residues" evidence="1">
    <location>
        <begin position="113"/>
        <end position="124"/>
    </location>
</feature>
<evidence type="ECO:0000256" key="1">
    <source>
        <dbReference type="SAM" id="MobiDB-lite"/>
    </source>
</evidence>
<evidence type="ECO:0000313" key="3">
    <source>
        <dbReference type="Proteomes" id="UP000076532"/>
    </source>
</evidence>
<sequence length="142" mass="15312">MNRRLSERTAQTHLSNPRSVGSFPPVAEDVPVGYNNNATSSTGHSPSANDESYASHYQPGYQGKPQPAVPAEDPFRRNTMQAQQASPGGGMPNPYGDSDGEEGEDPYAYDGYADEHHPEARASLEDDGFYGATPRVLKVANE</sequence>
<protein>
    <submittedName>
        <fullName evidence="2">Uncharacterized protein</fullName>
    </submittedName>
</protein>
<evidence type="ECO:0000313" key="2">
    <source>
        <dbReference type="EMBL" id="KZP16126.1"/>
    </source>
</evidence>
<feature type="compositionally biased region" description="Polar residues" evidence="1">
    <location>
        <begin position="8"/>
        <end position="19"/>
    </location>
</feature>
<dbReference type="EMBL" id="KV417597">
    <property type="protein sequence ID" value="KZP16126.1"/>
    <property type="molecule type" value="Genomic_DNA"/>
</dbReference>
<feature type="compositionally biased region" description="Polar residues" evidence="1">
    <location>
        <begin position="34"/>
        <end position="52"/>
    </location>
</feature>
<accession>A0A166EUP7</accession>
<organism evidence="2 3">
    <name type="scientific">Athelia psychrophila</name>
    <dbReference type="NCBI Taxonomy" id="1759441"/>
    <lineage>
        <taxon>Eukaryota</taxon>
        <taxon>Fungi</taxon>
        <taxon>Dikarya</taxon>
        <taxon>Basidiomycota</taxon>
        <taxon>Agaricomycotina</taxon>
        <taxon>Agaricomycetes</taxon>
        <taxon>Agaricomycetidae</taxon>
        <taxon>Atheliales</taxon>
        <taxon>Atheliaceae</taxon>
        <taxon>Athelia</taxon>
    </lineage>
</organism>
<dbReference type="Proteomes" id="UP000076532">
    <property type="component" value="Unassembled WGS sequence"/>
</dbReference>
<dbReference type="AlphaFoldDB" id="A0A166EUP7"/>
<name>A0A166EUP7_9AGAM</name>